<name>A0A7S4AIA5_9STRA</name>
<evidence type="ECO:0008006" key="2">
    <source>
        <dbReference type="Google" id="ProtNLM"/>
    </source>
</evidence>
<sequence>MTAIATSATFSATIATVSNEIPSCYRFACIDPVTGGEARIALARGEYEHIRTQTTRTRINDATASTATTDLAPAASRNGQQLLFLAKYKYATALNEYSIRSDDLSEALQMANELMDFALFRYGATHGSTLNAYTLLAKCQLQVSGNESSPNSNRNRNGNCSNSDRVLRIYKKVLETWNRKRGGSSSSSMEPNSDADAVEAGAFRTMLLLADLHRNEKRFSEALPLAQEALALASTGFVSNLDSDSDSNSITTNTLRAQHCLGMIYFELATKAAATHDDRNKNNTWTTETTDSQQQWHLAKSHLEKAAVGLLTLYGENHPTTIESVHALEAVHCKLN</sequence>
<evidence type="ECO:0000313" key="1">
    <source>
        <dbReference type="EMBL" id="CAE0716281.1"/>
    </source>
</evidence>
<gene>
    <name evidence="1" type="ORF">PAUS00366_LOCUS9033</name>
</gene>
<reference evidence="1" key="1">
    <citation type="submission" date="2021-01" db="EMBL/GenBank/DDBJ databases">
        <authorList>
            <person name="Corre E."/>
            <person name="Pelletier E."/>
            <person name="Niang G."/>
            <person name="Scheremetjew M."/>
            <person name="Finn R."/>
            <person name="Kale V."/>
            <person name="Holt S."/>
            <person name="Cochrane G."/>
            <person name="Meng A."/>
            <person name="Brown T."/>
            <person name="Cohen L."/>
        </authorList>
    </citation>
    <scope>NUCLEOTIDE SEQUENCE</scope>
    <source>
        <strain evidence="1">10249 10 AB</strain>
    </source>
</reference>
<dbReference type="EMBL" id="HBIX01012054">
    <property type="protein sequence ID" value="CAE0716281.1"/>
    <property type="molecule type" value="Transcribed_RNA"/>
</dbReference>
<dbReference type="InterPro" id="IPR011990">
    <property type="entry name" value="TPR-like_helical_dom_sf"/>
</dbReference>
<dbReference type="AlphaFoldDB" id="A0A7S4AIA5"/>
<protein>
    <recommendedName>
        <fullName evidence="2">KIF-binding protein</fullName>
    </recommendedName>
</protein>
<organism evidence="1">
    <name type="scientific">Pseudo-nitzschia australis</name>
    <dbReference type="NCBI Taxonomy" id="44445"/>
    <lineage>
        <taxon>Eukaryota</taxon>
        <taxon>Sar</taxon>
        <taxon>Stramenopiles</taxon>
        <taxon>Ochrophyta</taxon>
        <taxon>Bacillariophyta</taxon>
        <taxon>Bacillariophyceae</taxon>
        <taxon>Bacillariophycidae</taxon>
        <taxon>Bacillariales</taxon>
        <taxon>Bacillariaceae</taxon>
        <taxon>Pseudo-nitzschia</taxon>
    </lineage>
</organism>
<dbReference type="Gene3D" id="1.25.40.10">
    <property type="entry name" value="Tetratricopeptide repeat domain"/>
    <property type="match status" value="1"/>
</dbReference>
<proteinExistence type="predicted"/>
<accession>A0A7S4AIA5</accession>